<evidence type="ECO:0000313" key="1">
    <source>
        <dbReference type="EMBL" id="GLB36576.1"/>
    </source>
</evidence>
<dbReference type="Proteomes" id="UP001063166">
    <property type="component" value="Unassembled WGS sequence"/>
</dbReference>
<organism evidence="1 2">
    <name type="scientific">Lyophyllum shimeji</name>
    <name type="common">Hon-shimeji</name>
    <name type="synonym">Tricholoma shimeji</name>
    <dbReference type="NCBI Taxonomy" id="47721"/>
    <lineage>
        <taxon>Eukaryota</taxon>
        <taxon>Fungi</taxon>
        <taxon>Dikarya</taxon>
        <taxon>Basidiomycota</taxon>
        <taxon>Agaricomycotina</taxon>
        <taxon>Agaricomycetes</taxon>
        <taxon>Agaricomycetidae</taxon>
        <taxon>Agaricales</taxon>
        <taxon>Tricholomatineae</taxon>
        <taxon>Lyophyllaceae</taxon>
        <taxon>Lyophyllum</taxon>
    </lineage>
</organism>
<comment type="caution">
    <text evidence="1">The sequence shown here is derived from an EMBL/GenBank/DDBJ whole genome shotgun (WGS) entry which is preliminary data.</text>
</comment>
<evidence type="ECO:0000313" key="2">
    <source>
        <dbReference type="Proteomes" id="UP001063166"/>
    </source>
</evidence>
<accession>A0A9P3PIU8</accession>
<dbReference type="EMBL" id="BRPK01000003">
    <property type="protein sequence ID" value="GLB36576.1"/>
    <property type="molecule type" value="Genomic_DNA"/>
</dbReference>
<gene>
    <name evidence="1" type="ORF">LshimejAT787_0308640</name>
</gene>
<dbReference type="AlphaFoldDB" id="A0A9P3PIU8"/>
<keyword evidence="2" id="KW-1185">Reference proteome</keyword>
<reference evidence="1" key="1">
    <citation type="submission" date="2022-07" db="EMBL/GenBank/DDBJ databases">
        <title>The genome of Lyophyllum shimeji provides insight into the initial evolution of ectomycorrhizal fungal genome.</title>
        <authorList>
            <person name="Kobayashi Y."/>
            <person name="Shibata T."/>
            <person name="Hirakawa H."/>
            <person name="Shigenobu S."/>
            <person name="Nishiyama T."/>
            <person name="Yamada A."/>
            <person name="Hasebe M."/>
            <person name="Kawaguchi M."/>
        </authorList>
    </citation>
    <scope>NUCLEOTIDE SEQUENCE</scope>
    <source>
        <strain evidence="1">AT787</strain>
    </source>
</reference>
<proteinExistence type="predicted"/>
<name>A0A9P3PIU8_LYOSH</name>
<sequence>MAKFLEIHISAAGTPSSLLRFFLHFLPSTTITPSSDRIMSNEEHDLLNHRLSLTPEPVPQRLATARITLPAHIRKSYSRRHSRPCPYPKLQHSLHQLNVTHPDPATIEELIQIIRPRSPRRVLAAVLEPPPPGLHDRRLALNGDVERRPVHWMLAMIMDFVEAVKRAILGA</sequence>
<protein>
    <submittedName>
        <fullName evidence="1">Uncharacterized protein</fullName>
    </submittedName>
</protein>